<dbReference type="SUPFAM" id="SSF48452">
    <property type="entry name" value="TPR-like"/>
    <property type="match status" value="2"/>
</dbReference>
<dbReference type="SMART" id="SM00028">
    <property type="entry name" value="TPR"/>
    <property type="match status" value="8"/>
</dbReference>
<evidence type="ECO:0000256" key="3">
    <source>
        <dbReference type="ARBA" id="ARBA00022777"/>
    </source>
</evidence>
<feature type="binding site" evidence="6">
    <location>
        <position position="113"/>
    </location>
    <ligand>
        <name>ATP</name>
        <dbReference type="ChEBI" id="CHEBI:30616"/>
    </ligand>
</feature>
<evidence type="ECO:0000256" key="2">
    <source>
        <dbReference type="ARBA" id="ARBA00022741"/>
    </source>
</evidence>
<keyword evidence="9" id="KW-0723">Serine/threonine-protein kinase</keyword>
<dbReference type="PANTHER" id="PTHR43289:SF6">
    <property type="entry name" value="SERINE_THREONINE-PROTEIN KINASE NEKL-3"/>
    <property type="match status" value="1"/>
</dbReference>
<sequence>MTSAESPLEAIFSAALAIESPEQQAGNLDAACAGQPELRRRVEQLLAAQRRLGRFLDLDAADAERGAATAPLVEQPGMWIGPYRLMEQIGEGGMGLVFVAEQESPLRRKVALKVLKPGMDTRDVMARFEAERQALALMDHPHIAKVHDAGATPSGRPYFVMELVRGVPIIEFCDQNRLSVRQRLDLFVDVCLAVQHAHQKGIIHRDLKPGNVLVTLHDGRQVVKVIDFGVAKALGERLTERTIYTRFLQMIGTPLYMSPEQAEMSGLDVDTRSDIYSLGVLLYELLVGVTPFDVERLRTAAFDEVRRIIREEDPPKPSTRASTLRGAARTTIMTGRGIDSQQLGRLLQGELDWIVMKALEKDRTRRYESASSFAADIRRYLADEPVEASPPSVLYRYRKFARRHRGLMFTAAAVTVALIAGTAASLWQAALARAARDQANDRLAGEQRARGEADAARRESEVQRREADRQRLLAEENFQKALEAVDRMLTRVGEDRLKDLPNVEPVRKLLLEDALQFYQDFLSQKADDPALRAETAKAYQRVAEISEHLGRFAQAETAARSSHAMWEELSKTDPRNREYRTGLAITGGLLRWLCWKQVRVREAEEWSDKTLSLWQTLRSEFPEVSDYQSQEIVAQRWRANIYRGTGRPELAEEIFRRVLPAEEEYAAQRPHESNTQLGLATGYREFAELMADRNRPDEAERSFRRALEVQERAARGAPTDPQQRNSQIYIRWVFGKFLRNQKRYDEAEEILREALALSIPQIQAYENIPRYRWLHAWLHHDLAKLLITRGRVADAEPSSREAFVHSLRVLVDSQATRENLNLFDSSLNLRLQALKQRDPSEVGQVAHEALALYDRLAGDGQPELVSWLADNYVSLAAYLAQANRLDDVEQVLARLAKLPETDSADDDAVRRQTLARKRILTGRLLWAGGHLESGEGEYRRGLEACERSWPVSGPSLNDRWFLGDHYIDMGHALAAAGHSSEAEQAYRLAREIMQVPAAGPEDDQKRWEMGGGSHDALGACLAASGNYAEAEEVLRKAVEFNTKLAEHPDQQQRPYARQELAGRYHNLGLALAGLGRRDEAIEALQQAIALREQLAEQIAPTSHRFADGGVRAYTGPEFVAHVGRHVHLGGLALSRFKLAQLIHARGDALEARSLLILAIDSQQAAIDAPGCPTTSPYYRYLLGHYRGMLQILVALDDLPPRETAPAHAFADRWEEYYRPAGSVAGCSSLATADLYALEQEALASATAAAVKETLLSVLKRSRRQPRGAHELNNLAWLLATHPIIELRDPSRAVELARQANRDEPNRGHYLNTLGVAQYRTGDWSSAVQSLEASQQLLRSEGRALNLFFLAMAHWQLGEQDLADLQMREAAAWMDDHAPDDAQLQRFRNEAAELVARER</sequence>
<evidence type="ECO:0000256" key="7">
    <source>
        <dbReference type="SAM" id="MobiDB-lite"/>
    </source>
</evidence>
<dbReference type="InterPro" id="IPR011990">
    <property type="entry name" value="TPR-like_helical_dom_sf"/>
</dbReference>
<dbReference type="CDD" id="cd14014">
    <property type="entry name" value="STKc_PknB_like"/>
    <property type="match status" value="1"/>
</dbReference>
<comment type="caution">
    <text evidence="9">The sequence shown here is derived from an EMBL/GenBank/DDBJ whole genome shotgun (WGS) entry which is preliminary data.</text>
</comment>
<proteinExistence type="predicted"/>
<dbReference type="EMBL" id="DSOK01000052">
    <property type="protein sequence ID" value="HEN14152.1"/>
    <property type="molecule type" value="Genomic_DNA"/>
</dbReference>
<reference evidence="9" key="1">
    <citation type="journal article" date="2020" name="mSystems">
        <title>Genome- and Community-Level Interaction Insights into Carbon Utilization and Element Cycling Functions of Hydrothermarchaeota in Hydrothermal Sediment.</title>
        <authorList>
            <person name="Zhou Z."/>
            <person name="Liu Y."/>
            <person name="Xu W."/>
            <person name="Pan J."/>
            <person name="Luo Z.H."/>
            <person name="Li M."/>
        </authorList>
    </citation>
    <scope>NUCLEOTIDE SEQUENCE [LARGE SCALE GENOMIC DNA]</scope>
    <source>
        <strain evidence="9">SpSt-339</strain>
    </source>
</reference>
<dbReference type="Pfam" id="PF00069">
    <property type="entry name" value="Pkinase"/>
    <property type="match status" value="1"/>
</dbReference>
<protein>
    <submittedName>
        <fullName evidence="9">Serine/threonine protein kinase</fullName>
    </submittedName>
</protein>
<dbReference type="InterPro" id="IPR019734">
    <property type="entry name" value="TPR_rpt"/>
</dbReference>
<dbReference type="GO" id="GO:0005524">
    <property type="term" value="F:ATP binding"/>
    <property type="evidence" value="ECO:0007669"/>
    <property type="project" value="UniProtKB-UniRule"/>
</dbReference>
<gene>
    <name evidence="9" type="ORF">ENQ76_01615</name>
</gene>
<evidence type="ECO:0000259" key="8">
    <source>
        <dbReference type="PROSITE" id="PS50011"/>
    </source>
</evidence>
<evidence type="ECO:0000256" key="1">
    <source>
        <dbReference type="ARBA" id="ARBA00022679"/>
    </source>
</evidence>
<dbReference type="PROSITE" id="PS50011">
    <property type="entry name" value="PROTEIN_KINASE_DOM"/>
    <property type="match status" value="1"/>
</dbReference>
<feature type="region of interest" description="Disordered" evidence="7">
    <location>
        <begin position="442"/>
        <end position="464"/>
    </location>
</feature>
<keyword evidence="5" id="KW-0802">TPR repeat</keyword>
<dbReference type="GO" id="GO:0004674">
    <property type="term" value="F:protein serine/threonine kinase activity"/>
    <property type="evidence" value="ECO:0007669"/>
    <property type="project" value="UniProtKB-KW"/>
</dbReference>
<evidence type="ECO:0000256" key="4">
    <source>
        <dbReference type="ARBA" id="ARBA00022840"/>
    </source>
</evidence>
<dbReference type="Pfam" id="PF13181">
    <property type="entry name" value="TPR_8"/>
    <property type="match status" value="1"/>
</dbReference>
<dbReference type="Pfam" id="PF13374">
    <property type="entry name" value="TPR_10"/>
    <property type="match status" value="2"/>
</dbReference>
<evidence type="ECO:0000256" key="6">
    <source>
        <dbReference type="PROSITE-ProRule" id="PRU10141"/>
    </source>
</evidence>
<dbReference type="PROSITE" id="PS50005">
    <property type="entry name" value="TPR"/>
    <property type="match status" value="1"/>
</dbReference>
<feature type="domain" description="Protein kinase" evidence="8">
    <location>
        <begin position="83"/>
        <end position="381"/>
    </location>
</feature>
<dbReference type="InterPro" id="IPR008271">
    <property type="entry name" value="Ser/Thr_kinase_AS"/>
</dbReference>
<keyword evidence="2 6" id="KW-0547">Nucleotide-binding</keyword>
<feature type="repeat" description="TPR" evidence="5">
    <location>
        <begin position="1061"/>
        <end position="1094"/>
    </location>
</feature>
<dbReference type="Gene3D" id="3.30.200.20">
    <property type="entry name" value="Phosphorylase Kinase, domain 1"/>
    <property type="match status" value="1"/>
</dbReference>
<dbReference type="PROSITE" id="PS00107">
    <property type="entry name" value="PROTEIN_KINASE_ATP"/>
    <property type="match status" value="1"/>
</dbReference>
<evidence type="ECO:0000256" key="5">
    <source>
        <dbReference type="PROSITE-ProRule" id="PRU00339"/>
    </source>
</evidence>
<dbReference type="InterPro" id="IPR011009">
    <property type="entry name" value="Kinase-like_dom_sf"/>
</dbReference>
<dbReference type="PROSITE" id="PS00108">
    <property type="entry name" value="PROTEIN_KINASE_ST"/>
    <property type="match status" value="1"/>
</dbReference>
<accession>A0A7C2NZ04</accession>
<name>A0A7C2NZ04_9PLAN</name>
<dbReference type="InterPro" id="IPR017441">
    <property type="entry name" value="Protein_kinase_ATP_BS"/>
</dbReference>
<dbReference type="SMART" id="SM00220">
    <property type="entry name" value="S_TKc"/>
    <property type="match status" value="1"/>
</dbReference>
<dbReference type="SUPFAM" id="SSF56112">
    <property type="entry name" value="Protein kinase-like (PK-like)"/>
    <property type="match status" value="1"/>
</dbReference>
<dbReference type="PANTHER" id="PTHR43289">
    <property type="entry name" value="MITOGEN-ACTIVATED PROTEIN KINASE KINASE KINASE 20-RELATED"/>
    <property type="match status" value="1"/>
</dbReference>
<keyword evidence="4 6" id="KW-0067">ATP-binding</keyword>
<dbReference type="InterPro" id="IPR000719">
    <property type="entry name" value="Prot_kinase_dom"/>
</dbReference>
<keyword evidence="3 9" id="KW-0418">Kinase</keyword>
<dbReference type="Gene3D" id="1.10.510.10">
    <property type="entry name" value="Transferase(Phosphotransferase) domain 1"/>
    <property type="match status" value="1"/>
</dbReference>
<keyword evidence="1" id="KW-0808">Transferase</keyword>
<dbReference type="Gene3D" id="1.25.40.10">
    <property type="entry name" value="Tetratricopeptide repeat domain"/>
    <property type="match status" value="4"/>
</dbReference>
<organism evidence="9">
    <name type="scientific">Schlesneria paludicola</name>
    <dbReference type="NCBI Taxonomy" id="360056"/>
    <lineage>
        <taxon>Bacteria</taxon>
        <taxon>Pseudomonadati</taxon>
        <taxon>Planctomycetota</taxon>
        <taxon>Planctomycetia</taxon>
        <taxon>Planctomycetales</taxon>
        <taxon>Planctomycetaceae</taxon>
        <taxon>Schlesneria</taxon>
    </lineage>
</organism>
<evidence type="ECO:0000313" key="9">
    <source>
        <dbReference type="EMBL" id="HEN14152.1"/>
    </source>
</evidence>